<dbReference type="SMART" id="SM01093">
    <property type="entry name" value="CP12"/>
    <property type="match status" value="1"/>
</dbReference>
<reference evidence="2 3" key="1">
    <citation type="journal article" date="2018" name="Environ. Microbiol.">
        <title>Ecological and genomic features of two widespread freshwater picocyanobacteria.</title>
        <authorList>
            <person name="Cabello-Yeves P.J."/>
            <person name="Picazo A."/>
            <person name="Camacho A."/>
            <person name="Callieri C."/>
            <person name="Rosselli R."/>
            <person name="Roda-Garcia J.J."/>
            <person name="Coutinho F.H."/>
            <person name="Rodriguez-Valera F."/>
        </authorList>
    </citation>
    <scope>NUCLEOTIDE SEQUENCE [LARGE SCALE GENOMIC DNA]</scope>
    <source>
        <strain evidence="2 3">Tous</strain>
    </source>
</reference>
<gene>
    <name evidence="2" type="ORF">C7K55_00885</name>
</gene>
<protein>
    <recommendedName>
        <fullName evidence="1">CP12 domain-containing protein</fullName>
    </recommendedName>
</protein>
<dbReference type="OrthoDB" id="9553701at2"/>
<organism evidence="2 3">
    <name type="scientific">Cyanobium usitatum str. Tous</name>
    <dbReference type="NCBI Taxonomy" id="2116684"/>
    <lineage>
        <taxon>Bacteria</taxon>
        <taxon>Bacillati</taxon>
        <taxon>Cyanobacteriota</taxon>
        <taxon>Cyanophyceae</taxon>
        <taxon>Synechococcales</taxon>
        <taxon>Prochlorococcaceae</taxon>
        <taxon>Cyanobium</taxon>
    </lineage>
</organism>
<accession>A0A2P7N1H9</accession>
<evidence type="ECO:0000313" key="3">
    <source>
        <dbReference type="Proteomes" id="UP000243002"/>
    </source>
</evidence>
<sequence>MSSIVDQLVTYRSALAEATERGDQAVARKIEQQIKELQDFQVRHPEETEAPTPFEVFCDLNPSDVNCLVYDD</sequence>
<evidence type="ECO:0000313" key="2">
    <source>
        <dbReference type="EMBL" id="PSJ07327.1"/>
    </source>
</evidence>
<keyword evidence="3" id="KW-1185">Reference proteome</keyword>
<evidence type="ECO:0000259" key="1">
    <source>
        <dbReference type="SMART" id="SM01093"/>
    </source>
</evidence>
<dbReference type="Proteomes" id="UP000243002">
    <property type="component" value="Unassembled WGS sequence"/>
</dbReference>
<dbReference type="InterPro" id="IPR003823">
    <property type="entry name" value="CP12_dom"/>
</dbReference>
<dbReference type="RefSeq" id="WP_106501514.1">
    <property type="nucleotide sequence ID" value="NZ_PXXO01000001.1"/>
</dbReference>
<proteinExistence type="predicted"/>
<name>A0A2P7N1H9_9CYAN</name>
<dbReference type="AlphaFoldDB" id="A0A2P7N1H9"/>
<feature type="domain" description="CP12" evidence="1">
    <location>
        <begin position="4"/>
        <end position="72"/>
    </location>
</feature>
<dbReference type="EMBL" id="PXXO01000001">
    <property type="protein sequence ID" value="PSJ07327.1"/>
    <property type="molecule type" value="Genomic_DNA"/>
</dbReference>
<dbReference type="Pfam" id="PF02672">
    <property type="entry name" value="CP12"/>
    <property type="match status" value="1"/>
</dbReference>
<comment type="caution">
    <text evidence="2">The sequence shown here is derived from an EMBL/GenBank/DDBJ whole genome shotgun (WGS) entry which is preliminary data.</text>
</comment>